<evidence type="ECO:0000313" key="6">
    <source>
        <dbReference type="Proteomes" id="UP000621500"/>
    </source>
</evidence>
<dbReference type="CDD" id="cd00340">
    <property type="entry name" value="GSH_Peroxidase"/>
    <property type="match status" value="1"/>
</dbReference>
<keyword evidence="6" id="KW-1185">Reference proteome</keyword>
<evidence type="ECO:0000256" key="2">
    <source>
        <dbReference type="ARBA" id="ARBA00022559"/>
    </source>
</evidence>
<proteinExistence type="inferred from homology"/>
<keyword evidence="2 4" id="KW-0575">Peroxidase</keyword>
<reference evidence="5 6" key="1">
    <citation type="submission" date="2021-01" db="EMBL/GenBank/DDBJ databases">
        <title>Whole genome shotgun sequence of Plantactinospora mayteni NBRC 109088.</title>
        <authorList>
            <person name="Komaki H."/>
            <person name="Tamura T."/>
        </authorList>
    </citation>
    <scope>NUCLEOTIDE SEQUENCE [LARGE SCALE GENOMIC DNA]</scope>
    <source>
        <strain evidence="5 6">NBRC 109088</strain>
    </source>
</reference>
<sequence>MTVFDVQIGALTGDGFADLAQFRGNAMLVVNLASKCGLTPQYAGLQTLHQTYADRGLTVLGVPSNQFAEQEPGTPAEIAEFARSTFGATFPMTEKIDVNGPGRHPLYAALVDTADPDGHSGDIRWNFEKFLVGPDGIAVARFAPQVEPESPEITAAIERVLPK</sequence>
<comment type="caution">
    <text evidence="5">The sequence shown here is derived from an EMBL/GenBank/DDBJ whole genome shotgun (WGS) entry which is preliminary data.</text>
</comment>
<dbReference type="SUPFAM" id="SSF52833">
    <property type="entry name" value="Thioredoxin-like"/>
    <property type="match status" value="1"/>
</dbReference>
<evidence type="ECO:0000256" key="4">
    <source>
        <dbReference type="RuleBase" id="RU000499"/>
    </source>
</evidence>
<keyword evidence="3 4" id="KW-0560">Oxidoreductase</keyword>
<dbReference type="InterPro" id="IPR036249">
    <property type="entry name" value="Thioredoxin-like_sf"/>
</dbReference>
<dbReference type="EMBL" id="BONX01000011">
    <property type="protein sequence ID" value="GIG95542.1"/>
    <property type="molecule type" value="Genomic_DNA"/>
</dbReference>
<protein>
    <recommendedName>
        <fullName evidence="4">Glutathione peroxidase</fullName>
    </recommendedName>
</protein>
<dbReference type="PRINTS" id="PR01011">
    <property type="entry name" value="GLUTPROXDASE"/>
</dbReference>
<evidence type="ECO:0000256" key="3">
    <source>
        <dbReference type="ARBA" id="ARBA00023002"/>
    </source>
</evidence>
<dbReference type="PROSITE" id="PS51355">
    <property type="entry name" value="GLUTATHIONE_PEROXID_3"/>
    <property type="match status" value="1"/>
</dbReference>
<dbReference type="Gene3D" id="3.40.30.10">
    <property type="entry name" value="Glutaredoxin"/>
    <property type="match status" value="1"/>
</dbReference>
<name>A0ABQ4ELC1_9ACTN</name>
<organism evidence="5 6">
    <name type="scientific">Plantactinospora mayteni</name>
    <dbReference type="NCBI Taxonomy" id="566021"/>
    <lineage>
        <taxon>Bacteria</taxon>
        <taxon>Bacillati</taxon>
        <taxon>Actinomycetota</taxon>
        <taxon>Actinomycetes</taxon>
        <taxon>Micromonosporales</taxon>
        <taxon>Micromonosporaceae</taxon>
        <taxon>Plantactinospora</taxon>
    </lineage>
</organism>
<dbReference type="RefSeq" id="WP_203857142.1">
    <property type="nucleotide sequence ID" value="NZ_BAAAZQ010000007.1"/>
</dbReference>
<dbReference type="Pfam" id="PF00255">
    <property type="entry name" value="GSHPx"/>
    <property type="match status" value="1"/>
</dbReference>
<gene>
    <name evidence="5" type="ORF">Pma05_21150</name>
</gene>
<dbReference type="GO" id="GO:0004601">
    <property type="term" value="F:peroxidase activity"/>
    <property type="evidence" value="ECO:0007669"/>
    <property type="project" value="UniProtKB-KW"/>
</dbReference>
<comment type="similarity">
    <text evidence="1 4">Belongs to the glutathione peroxidase family.</text>
</comment>
<accession>A0ABQ4ELC1</accession>
<evidence type="ECO:0000313" key="5">
    <source>
        <dbReference type="EMBL" id="GIG95542.1"/>
    </source>
</evidence>
<evidence type="ECO:0000256" key="1">
    <source>
        <dbReference type="ARBA" id="ARBA00006926"/>
    </source>
</evidence>
<dbReference type="Proteomes" id="UP000621500">
    <property type="component" value="Unassembled WGS sequence"/>
</dbReference>
<dbReference type="PANTHER" id="PTHR11592:SF40">
    <property type="entry name" value="THIOREDOXIN_GLUTATHIONE PEROXIDASE BTUE"/>
    <property type="match status" value="1"/>
</dbReference>
<dbReference type="PIRSF" id="PIRSF000303">
    <property type="entry name" value="Glutathion_perox"/>
    <property type="match status" value="1"/>
</dbReference>
<dbReference type="PANTHER" id="PTHR11592">
    <property type="entry name" value="GLUTATHIONE PEROXIDASE"/>
    <property type="match status" value="1"/>
</dbReference>
<dbReference type="InterPro" id="IPR000889">
    <property type="entry name" value="Glutathione_peroxidase"/>
</dbReference>